<keyword evidence="1" id="KW-0812">Transmembrane</keyword>
<dbReference type="AlphaFoldDB" id="A0A8T1Q125"/>
<name>A0A8T1Q125_CARIL</name>
<dbReference type="PANTHER" id="PTHR35508:SF1">
    <property type="entry name" value="VOLTAGE-DEPENDENT L-TYPE CALCIUM CHANNEL SUBUNIT"/>
    <property type="match status" value="1"/>
</dbReference>
<proteinExistence type="predicted"/>
<evidence type="ECO:0000313" key="2">
    <source>
        <dbReference type="EMBL" id="KAG6646280.1"/>
    </source>
</evidence>
<comment type="caution">
    <text evidence="2">The sequence shown here is derived from an EMBL/GenBank/DDBJ whole genome shotgun (WGS) entry which is preliminary data.</text>
</comment>
<protein>
    <submittedName>
        <fullName evidence="2">Uncharacterized protein</fullName>
    </submittedName>
</protein>
<keyword evidence="4" id="KW-1185">Reference proteome</keyword>
<organism evidence="2 4">
    <name type="scientific">Carya illinoinensis</name>
    <name type="common">Pecan</name>
    <dbReference type="NCBI Taxonomy" id="32201"/>
    <lineage>
        <taxon>Eukaryota</taxon>
        <taxon>Viridiplantae</taxon>
        <taxon>Streptophyta</taxon>
        <taxon>Embryophyta</taxon>
        <taxon>Tracheophyta</taxon>
        <taxon>Spermatophyta</taxon>
        <taxon>Magnoliopsida</taxon>
        <taxon>eudicotyledons</taxon>
        <taxon>Gunneridae</taxon>
        <taxon>Pentapetalae</taxon>
        <taxon>rosids</taxon>
        <taxon>fabids</taxon>
        <taxon>Fagales</taxon>
        <taxon>Juglandaceae</taxon>
        <taxon>Carya</taxon>
    </lineage>
</organism>
<reference evidence="3" key="2">
    <citation type="submission" date="2021-01" db="EMBL/GenBank/DDBJ databases">
        <authorList>
            <person name="Lovell J.T."/>
            <person name="Bentley N."/>
            <person name="Bhattarai G."/>
            <person name="Jenkins J.W."/>
            <person name="Sreedasyam A."/>
            <person name="Alarcon Y."/>
            <person name="Bock C."/>
            <person name="Boston L."/>
            <person name="Carlson J."/>
            <person name="Cervantes K."/>
            <person name="Clermont K."/>
            <person name="Krom N."/>
            <person name="Kubenka K."/>
            <person name="Mamidi S."/>
            <person name="Mattison C."/>
            <person name="Monteros M."/>
            <person name="Pisani C."/>
            <person name="Plott C."/>
            <person name="Rajasekar S."/>
            <person name="Rhein H.S."/>
            <person name="Rohla C."/>
            <person name="Song M."/>
            <person name="Hilaire R.S."/>
            <person name="Shu S."/>
            <person name="Wells L."/>
            <person name="Wang X."/>
            <person name="Webber J."/>
            <person name="Heerema R.J."/>
            <person name="Klein P."/>
            <person name="Conner P."/>
            <person name="Grauke L."/>
            <person name="Grimwood J."/>
            <person name="Schmutz J."/>
            <person name="Randall J.J."/>
        </authorList>
    </citation>
    <scope>NUCLEOTIDE SEQUENCE</scope>
    <source>
        <tissue evidence="3">Leaf</tissue>
    </source>
</reference>
<keyword evidence="1" id="KW-0472">Membrane</keyword>
<evidence type="ECO:0000313" key="4">
    <source>
        <dbReference type="Proteomes" id="UP000811609"/>
    </source>
</evidence>
<reference evidence="2" key="1">
    <citation type="submission" date="2020-12" db="EMBL/GenBank/DDBJ databases">
        <title>WGS assembly of Carya illinoinensis cv. Pawnee.</title>
        <authorList>
            <person name="Platts A."/>
            <person name="Shu S."/>
            <person name="Wright S."/>
            <person name="Barry K."/>
            <person name="Edger P."/>
            <person name="Pires J.C."/>
            <person name="Schmutz J."/>
        </authorList>
    </citation>
    <scope>NUCLEOTIDE SEQUENCE</scope>
    <source>
        <tissue evidence="2">Leaf</tissue>
    </source>
</reference>
<dbReference type="EMBL" id="CM031832">
    <property type="protein sequence ID" value="KAG6701693.1"/>
    <property type="molecule type" value="Genomic_DNA"/>
</dbReference>
<evidence type="ECO:0000313" key="3">
    <source>
        <dbReference type="EMBL" id="KAG6701693.1"/>
    </source>
</evidence>
<dbReference type="PANTHER" id="PTHR35508">
    <property type="entry name" value="VOLTAGE-DEPENDENT L-TYPE CALCIUM CHANNEL SUBUNIT"/>
    <property type="match status" value="1"/>
</dbReference>
<dbReference type="Proteomes" id="UP000811609">
    <property type="component" value="Chromosome 8"/>
</dbReference>
<dbReference type="Proteomes" id="UP000811246">
    <property type="component" value="Chromosome 8"/>
</dbReference>
<dbReference type="EMBL" id="CM031816">
    <property type="protein sequence ID" value="KAG6646280.1"/>
    <property type="molecule type" value="Genomic_DNA"/>
</dbReference>
<gene>
    <name evidence="2" type="ORF">CIPAW_08G183000</name>
    <name evidence="3" type="ORF">I3842_08G177800</name>
</gene>
<evidence type="ECO:0000256" key="1">
    <source>
        <dbReference type="SAM" id="Phobius"/>
    </source>
</evidence>
<sequence length="63" mass="6898">MGLSKNAFFFTCVTFIYIGALSITIFVISSATISAIVASLIATRRKGQMHEKKNLVLPFVLFA</sequence>
<accession>A0A8T1Q125</accession>
<keyword evidence="1" id="KW-1133">Transmembrane helix</keyword>
<feature type="transmembrane region" description="Helical" evidence="1">
    <location>
        <begin position="15"/>
        <end position="43"/>
    </location>
</feature>